<dbReference type="EMBL" id="KZ993920">
    <property type="protein sequence ID" value="RKO94358.1"/>
    <property type="molecule type" value="Genomic_DNA"/>
</dbReference>
<proteinExistence type="predicted"/>
<evidence type="ECO:0000313" key="2">
    <source>
        <dbReference type="EMBL" id="RKO94358.1"/>
    </source>
</evidence>
<organism evidence="2 3">
    <name type="scientific">Blyttiomyces helicus</name>
    <dbReference type="NCBI Taxonomy" id="388810"/>
    <lineage>
        <taxon>Eukaryota</taxon>
        <taxon>Fungi</taxon>
        <taxon>Fungi incertae sedis</taxon>
        <taxon>Chytridiomycota</taxon>
        <taxon>Chytridiomycota incertae sedis</taxon>
        <taxon>Chytridiomycetes</taxon>
        <taxon>Chytridiomycetes incertae sedis</taxon>
        <taxon>Blyttiomyces</taxon>
    </lineage>
</organism>
<gene>
    <name evidence="2" type="ORF">BDK51DRAFT_46515</name>
</gene>
<keyword evidence="3" id="KW-1185">Reference proteome</keyword>
<feature type="region of interest" description="Disordered" evidence="1">
    <location>
        <begin position="1"/>
        <end position="22"/>
    </location>
</feature>
<reference evidence="3" key="1">
    <citation type="journal article" date="2018" name="Nat. Microbiol.">
        <title>Leveraging single-cell genomics to expand the fungal tree of life.</title>
        <authorList>
            <person name="Ahrendt S.R."/>
            <person name="Quandt C.A."/>
            <person name="Ciobanu D."/>
            <person name="Clum A."/>
            <person name="Salamov A."/>
            <person name="Andreopoulos B."/>
            <person name="Cheng J.F."/>
            <person name="Woyke T."/>
            <person name="Pelin A."/>
            <person name="Henrissat B."/>
            <person name="Reynolds N.K."/>
            <person name="Benny G.L."/>
            <person name="Smith M.E."/>
            <person name="James T.Y."/>
            <person name="Grigoriev I.V."/>
        </authorList>
    </citation>
    <scope>NUCLEOTIDE SEQUENCE [LARGE SCALE GENOMIC DNA]</scope>
</reference>
<dbReference type="AlphaFoldDB" id="A0A4P9WR78"/>
<accession>A0A4P9WR78</accession>
<evidence type="ECO:0000256" key="1">
    <source>
        <dbReference type="SAM" id="MobiDB-lite"/>
    </source>
</evidence>
<dbReference type="Proteomes" id="UP000269721">
    <property type="component" value="Unassembled WGS sequence"/>
</dbReference>
<name>A0A4P9WR78_9FUNG</name>
<evidence type="ECO:0000313" key="3">
    <source>
        <dbReference type="Proteomes" id="UP000269721"/>
    </source>
</evidence>
<protein>
    <submittedName>
        <fullName evidence="2">Uncharacterized protein</fullName>
    </submittedName>
</protein>
<sequence>MTQSHRTGHDPKPGYSQGTWIPSSIAPMLHDSEYLLAQSQSITQDQSPKQPRSLALLQSPAQPYSPAPPQASAYIDQCIPPIDHYPDPHQSWFCPKVDALKIPTSTPLPRTITATLNKSALDASYYGLRFVANPIPAYGHASLPQSTPPRHSKDGFLKVTVLVVPVCYPATELALTARVQQFRDCCSFKNGFQILMKRQLQKFGRQVFEGIGEIRFQPCLCALGRRISVA</sequence>